<reference evidence="5 6" key="1">
    <citation type="submission" date="2019-05" db="EMBL/GenBank/DDBJ databases">
        <title>Mikania micrantha, genome provides insights into the molecular mechanism of rapid growth.</title>
        <authorList>
            <person name="Liu B."/>
        </authorList>
    </citation>
    <scope>NUCLEOTIDE SEQUENCE [LARGE SCALE GENOMIC DNA]</scope>
    <source>
        <strain evidence="5">NLD-2019</strain>
        <tissue evidence="5">Leaf</tissue>
    </source>
</reference>
<name>A0A5N6NCH6_9ASTR</name>
<organism evidence="5 6">
    <name type="scientific">Mikania micrantha</name>
    <name type="common">bitter vine</name>
    <dbReference type="NCBI Taxonomy" id="192012"/>
    <lineage>
        <taxon>Eukaryota</taxon>
        <taxon>Viridiplantae</taxon>
        <taxon>Streptophyta</taxon>
        <taxon>Embryophyta</taxon>
        <taxon>Tracheophyta</taxon>
        <taxon>Spermatophyta</taxon>
        <taxon>Magnoliopsida</taxon>
        <taxon>eudicotyledons</taxon>
        <taxon>Gunneridae</taxon>
        <taxon>Pentapetalae</taxon>
        <taxon>asterids</taxon>
        <taxon>campanulids</taxon>
        <taxon>Asterales</taxon>
        <taxon>Asteraceae</taxon>
        <taxon>Asteroideae</taxon>
        <taxon>Heliantheae alliance</taxon>
        <taxon>Eupatorieae</taxon>
        <taxon>Mikania</taxon>
    </lineage>
</organism>
<gene>
    <name evidence="5" type="ORF">E3N88_22790</name>
</gene>
<evidence type="ECO:0000313" key="5">
    <source>
        <dbReference type="EMBL" id="KAD4585189.1"/>
    </source>
</evidence>
<evidence type="ECO:0000256" key="2">
    <source>
        <dbReference type="ARBA" id="ARBA00022737"/>
    </source>
</evidence>
<dbReference type="InterPro" id="IPR002182">
    <property type="entry name" value="NB-ARC"/>
</dbReference>
<sequence>MYRHESLAIKKIVDEIQVTLLSDVAEDLGDENLVGMSARLQDLESLLDIKSDVVVRMVGIWGVGGIGKTTLATSLCIKVSRHFHGHCVVENVREQSRKYDLKKLQEDILLAISDKVVKVQSVAEGKCKIKHVLRRRKVLLVLDDVDQLDQLEALGGSHEWFCSGSRIIITTRDKQLLETHKVDDIYPIRLLAHDEAIQLFNRHAYNEKKLVKNYKTLSFNVVSYANGLPLALKVLGSFLYDKDEKEWMSTLLRLKDIPEVGIMETLKISYDGLKDVEKQLFLDIACFFIGKNEHDAMGIFEACNFLPKIGIKVLRQKALITIVEGRFNMHDLVQEMGHHIVRGEHPYNPGKHSRVWKDREINNMCFEDAAMEYDKIEAIRYDSYSYDQSSRFCKIISNMKKLRYLSVGSVDDPYYFSERDEYTRILHVHDHSSCYSMYNEGPTFLSNELMYIDWKGYHAKSPFPESFQPKKLVVLTLENSLQKVLWKGFKHLPHLKVLMLIGMKELLITPSFDGLPCLQKLRLDDCYVLEEIHPSLGNHSSLEHTNICDRDKLRRFPAIVQMVKLKTLELEYNYMEDGGIPSGIGELLNLQELNLSGNDFSRLDFSLSQLTRLKLLNVSDCINLLEFPELPSSLNILKADNCLSLTTFGHCYKNCKWLREVSLIEGGFISDGGRLLESMLQPFGVGSCVQISIEHSTSGMNSQHEVVWEESDSEKSTWVGYVSFESLRHTNWWNQTFKALSFKIYANSIRCRGFGVRLVDKKSRKSTSEDSNPSSDYTPKFKIPELDSSSSYTPNFKVGKAIHELLTYTLARLIRQWLARTPNETKSIFGWNYERFPGLVRGSKIEEILHGRLPKCRYHDHVVLDRNQDHVGVPEAVYLSQGTMKNQGGHVDGVREEEGVSHVEKKVGMLVTQGEWRQESCHMAEKRGKGYICTAQVDPSVVGVCSRWLVGLMRDCQRQQQRDCERW</sequence>
<comment type="caution">
    <text evidence="5">The sequence shown here is derived from an EMBL/GenBank/DDBJ whole genome shotgun (WGS) entry which is preliminary data.</text>
</comment>
<dbReference type="Pfam" id="PF23282">
    <property type="entry name" value="WHD_ROQ1"/>
    <property type="match status" value="1"/>
</dbReference>
<dbReference type="PANTHER" id="PTHR11017:SF340">
    <property type="entry name" value="NB-ARC-RELATED"/>
    <property type="match status" value="1"/>
</dbReference>
<feature type="domain" description="Disease resistance protein Roq1-like winged-helix" evidence="4">
    <location>
        <begin position="277"/>
        <end position="343"/>
    </location>
</feature>
<evidence type="ECO:0000313" key="6">
    <source>
        <dbReference type="Proteomes" id="UP000326396"/>
    </source>
</evidence>
<dbReference type="GO" id="GO:0043531">
    <property type="term" value="F:ADP binding"/>
    <property type="evidence" value="ECO:0007669"/>
    <property type="project" value="InterPro"/>
</dbReference>
<protein>
    <submittedName>
        <fullName evidence="5">Uncharacterized protein</fullName>
    </submittedName>
</protein>
<dbReference type="InterPro" id="IPR032675">
    <property type="entry name" value="LRR_dom_sf"/>
</dbReference>
<dbReference type="GO" id="GO:0006952">
    <property type="term" value="P:defense response"/>
    <property type="evidence" value="ECO:0007669"/>
    <property type="project" value="InterPro"/>
</dbReference>
<keyword evidence="2" id="KW-0677">Repeat</keyword>
<dbReference type="InterPro" id="IPR027417">
    <property type="entry name" value="P-loop_NTPase"/>
</dbReference>
<dbReference type="Gene3D" id="3.80.10.10">
    <property type="entry name" value="Ribonuclease Inhibitor"/>
    <property type="match status" value="1"/>
</dbReference>
<dbReference type="OrthoDB" id="1901675at2759"/>
<dbReference type="SUPFAM" id="SSF52540">
    <property type="entry name" value="P-loop containing nucleoside triphosphate hydrolases"/>
    <property type="match status" value="1"/>
</dbReference>
<evidence type="ECO:0000259" key="3">
    <source>
        <dbReference type="Pfam" id="PF00931"/>
    </source>
</evidence>
<proteinExistence type="predicted"/>
<dbReference type="SUPFAM" id="SSF52058">
    <property type="entry name" value="L domain-like"/>
    <property type="match status" value="1"/>
</dbReference>
<dbReference type="InterPro" id="IPR042197">
    <property type="entry name" value="Apaf_helical"/>
</dbReference>
<dbReference type="Gene3D" id="3.40.50.300">
    <property type="entry name" value="P-loop containing nucleotide triphosphate hydrolases"/>
    <property type="match status" value="1"/>
</dbReference>
<dbReference type="PROSITE" id="PS51450">
    <property type="entry name" value="LRR"/>
    <property type="match status" value="1"/>
</dbReference>
<keyword evidence="6" id="KW-1185">Reference proteome</keyword>
<dbReference type="PANTHER" id="PTHR11017">
    <property type="entry name" value="LEUCINE-RICH REPEAT-CONTAINING PROTEIN"/>
    <property type="match status" value="1"/>
</dbReference>
<dbReference type="InterPro" id="IPR044974">
    <property type="entry name" value="Disease_R_plants"/>
</dbReference>
<dbReference type="Gene3D" id="1.10.8.430">
    <property type="entry name" value="Helical domain of apoptotic protease-activating factors"/>
    <property type="match status" value="1"/>
</dbReference>
<dbReference type="InterPro" id="IPR058192">
    <property type="entry name" value="WHD_ROQ1-like"/>
</dbReference>
<keyword evidence="1" id="KW-0433">Leucine-rich repeat</keyword>
<evidence type="ECO:0000259" key="4">
    <source>
        <dbReference type="Pfam" id="PF23282"/>
    </source>
</evidence>
<feature type="domain" description="NB-ARC" evidence="3">
    <location>
        <begin position="50"/>
        <end position="208"/>
    </location>
</feature>
<dbReference type="PRINTS" id="PR00364">
    <property type="entry name" value="DISEASERSIST"/>
</dbReference>
<accession>A0A5N6NCH6</accession>
<dbReference type="Pfam" id="PF00931">
    <property type="entry name" value="NB-ARC"/>
    <property type="match status" value="1"/>
</dbReference>
<dbReference type="Proteomes" id="UP000326396">
    <property type="component" value="Linkage Group LG2"/>
</dbReference>
<dbReference type="InterPro" id="IPR001611">
    <property type="entry name" value="Leu-rich_rpt"/>
</dbReference>
<evidence type="ECO:0000256" key="1">
    <source>
        <dbReference type="ARBA" id="ARBA00022614"/>
    </source>
</evidence>
<dbReference type="EMBL" id="SZYD01000012">
    <property type="protein sequence ID" value="KAD4585189.1"/>
    <property type="molecule type" value="Genomic_DNA"/>
</dbReference>
<dbReference type="AlphaFoldDB" id="A0A5N6NCH6"/>